<accession>A0AAD6YYL9</accession>
<proteinExistence type="predicted"/>
<organism evidence="2 3">
    <name type="scientific">Mycena albidolilacea</name>
    <dbReference type="NCBI Taxonomy" id="1033008"/>
    <lineage>
        <taxon>Eukaryota</taxon>
        <taxon>Fungi</taxon>
        <taxon>Dikarya</taxon>
        <taxon>Basidiomycota</taxon>
        <taxon>Agaricomycotina</taxon>
        <taxon>Agaricomycetes</taxon>
        <taxon>Agaricomycetidae</taxon>
        <taxon>Agaricales</taxon>
        <taxon>Marasmiineae</taxon>
        <taxon>Mycenaceae</taxon>
        <taxon>Mycena</taxon>
    </lineage>
</organism>
<keyword evidence="3" id="KW-1185">Reference proteome</keyword>
<evidence type="ECO:0000313" key="3">
    <source>
        <dbReference type="Proteomes" id="UP001218218"/>
    </source>
</evidence>
<name>A0AAD6YYL9_9AGAR</name>
<evidence type="ECO:0000256" key="1">
    <source>
        <dbReference type="SAM" id="MobiDB-lite"/>
    </source>
</evidence>
<reference evidence="2" key="1">
    <citation type="submission" date="2023-03" db="EMBL/GenBank/DDBJ databases">
        <title>Massive genome expansion in bonnet fungi (Mycena s.s.) driven by repeated elements and novel gene families across ecological guilds.</title>
        <authorList>
            <consortium name="Lawrence Berkeley National Laboratory"/>
            <person name="Harder C.B."/>
            <person name="Miyauchi S."/>
            <person name="Viragh M."/>
            <person name="Kuo A."/>
            <person name="Thoen E."/>
            <person name="Andreopoulos B."/>
            <person name="Lu D."/>
            <person name="Skrede I."/>
            <person name="Drula E."/>
            <person name="Henrissat B."/>
            <person name="Morin E."/>
            <person name="Kohler A."/>
            <person name="Barry K."/>
            <person name="LaButti K."/>
            <person name="Morin E."/>
            <person name="Salamov A."/>
            <person name="Lipzen A."/>
            <person name="Mereny Z."/>
            <person name="Hegedus B."/>
            <person name="Baldrian P."/>
            <person name="Stursova M."/>
            <person name="Weitz H."/>
            <person name="Taylor A."/>
            <person name="Grigoriev I.V."/>
            <person name="Nagy L.G."/>
            <person name="Martin F."/>
            <person name="Kauserud H."/>
        </authorList>
    </citation>
    <scope>NUCLEOTIDE SEQUENCE</scope>
    <source>
        <strain evidence="2">CBHHK002</strain>
    </source>
</reference>
<evidence type="ECO:0000313" key="2">
    <source>
        <dbReference type="EMBL" id="KAJ7301474.1"/>
    </source>
</evidence>
<gene>
    <name evidence="2" type="ORF">DFH08DRAFT_946055</name>
</gene>
<dbReference type="AlphaFoldDB" id="A0AAD6YYL9"/>
<feature type="region of interest" description="Disordered" evidence="1">
    <location>
        <begin position="1"/>
        <end position="113"/>
    </location>
</feature>
<feature type="non-terminal residue" evidence="2">
    <location>
        <position position="113"/>
    </location>
</feature>
<comment type="caution">
    <text evidence="2">The sequence shown here is derived from an EMBL/GenBank/DDBJ whole genome shotgun (WGS) entry which is preliminary data.</text>
</comment>
<dbReference type="EMBL" id="JARIHO010000134">
    <property type="protein sequence ID" value="KAJ7301474.1"/>
    <property type="molecule type" value="Genomic_DNA"/>
</dbReference>
<dbReference type="Proteomes" id="UP001218218">
    <property type="component" value="Unassembled WGS sequence"/>
</dbReference>
<sequence length="113" mass="12428">MCHRPLRCPVRQMRSRNTDLNVSSSTSSDSESNAENYGAVTNDEPDRDEDDGNLRDQPVDPIEPDHDGEDLSDVQLSSGSTFDPETEDDSDGDDSGPESELEDSEEDGGDEEY</sequence>
<protein>
    <submittedName>
        <fullName evidence="2">Uncharacterized protein</fullName>
    </submittedName>
</protein>
<feature type="compositionally biased region" description="Acidic residues" evidence="1">
    <location>
        <begin position="84"/>
        <end position="113"/>
    </location>
</feature>